<proteinExistence type="predicted"/>
<dbReference type="EMBL" id="FLRE01000083">
    <property type="protein sequence ID" value="SBT34649.1"/>
    <property type="molecule type" value="Genomic_DNA"/>
</dbReference>
<protein>
    <submittedName>
        <fullName evidence="2">Uncharacterized protein</fullName>
    </submittedName>
</protein>
<keyword evidence="4" id="KW-1185">Reference proteome</keyword>
<accession>A0A1A8YT06</accession>
<dbReference type="EMBL" id="FLRD01000066">
    <property type="protein sequence ID" value="SBT34167.1"/>
    <property type="molecule type" value="Genomic_DNA"/>
</dbReference>
<evidence type="ECO:0000313" key="2">
    <source>
        <dbReference type="EMBL" id="SBT34649.1"/>
    </source>
</evidence>
<dbReference type="Proteomes" id="UP000078550">
    <property type="component" value="Unassembled WGS sequence"/>
</dbReference>
<reference evidence="2" key="2">
    <citation type="submission" date="2016-05" db="EMBL/GenBank/DDBJ databases">
        <authorList>
            <person name="Lavstsen T."/>
            <person name="Jespersen J.S."/>
        </authorList>
    </citation>
    <scope>NUCLEOTIDE SEQUENCE [LARGE SCALE GENOMIC DNA]</scope>
</reference>
<evidence type="ECO:0000313" key="1">
    <source>
        <dbReference type="EMBL" id="SBT34167.1"/>
    </source>
</evidence>
<dbReference type="Proteomes" id="UP000078555">
    <property type="component" value="Unassembled WGS sequence"/>
</dbReference>
<evidence type="ECO:0000313" key="3">
    <source>
        <dbReference type="Proteomes" id="UP000078550"/>
    </source>
</evidence>
<gene>
    <name evidence="1" type="ORF">POVWA1_020790</name>
    <name evidence="2" type="ORF">POVWA2_021000</name>
</gene>
<sequence length="365" mass="43188">MHTKLVSHNCVEQYINCKDVVEGQKKELRKKENKQIGSAILYTRKGNTRMEELVSILGGRRKDAKQIFFYNNCANERYGKIKSLYKKKKEMKKNIYFLEEVLEKPSFNKTVEKKKNIFCLHRIPYSGYINEIIKSLIMRKKIYCSVSFNIIFSENGETFLLRCLTFLLKYNKKNLSKWETFSLFLKNECSYSKGRSFITRGVQHFLPHFNLKEGKYYEVEVVEEENIFLSLSRDNVLKIRAYFFSGDVNFVENTPFANSSFELNYRGNTLFYDNIEIRNLKNYPIVHSLKDTFFEITVNCSEMRCNQCKKRKSEMGDSRYIRDIRDVVAPLALLKNPFFSIIHKKENSKMGVNILELKPFLITPR</sequence>
<evidence type="ECO:0000313" key="4">
    <source>
        <dbReference type="Proteomes" id="UP000078555"/>
    </source>
</evidence>
<name>A0A1A8YT06_PLAOA</name>
<reference evidence="3 4" key="1">
    <citation type="submission" date="2016-05" db="EMBL/GenBank/DDBJ databases">
        <authorList>
            <person name="Naeem Raeece"/>
        </authorList>
    </citation>
    <scope>NUCLEOTIDE SEQUENCE [LARGE SCALE GENOMIC DNA]</scope>
</reference>
<dbReference type="AlphaFoldDB" id="A0A1A8YT06"/>
<organism evidence="2 3">
    <name type="scientific">Plasmodium ovale wallikeri</name>
    <dbReference type="NCBI Taxonomy" id="864142"/>
    <lineage>
        <taxon>Eukaryota</taxon>
        <taxon>Sar</taxon>
        <taxon>Alveolata</taxon>
        <taxon>Apicomplexa</taxon>
        <taxon>Aconoidasida</taxon>
        <taxon>Haemosporida</taxon>
        <taxon>Plasmodiidae</taxon>
        <taxon>Plasmodium</taxon>
        <taxon>Plasmodium (Plasmodium)</taxon>
    </lineage>
</organism>